<proteinExistence type="predicted"/>
<evidence type="ECO:0000313" key="4">
    <source>
        <dbReference type="Proteomes" id="UP001470230"/>
    </source>
</evidence>
<dbReference type="SMART" id="SM00248">
    <property type="entry name" value="ANK"/>
    <property type="match status" value="3"/>
</dbReference>
<dbReference type="PANTHER" id="PTHR24126:SF14">
    <property type="entry name" value="ANK_REP_REGION DOMAIN-CONTAINING PROTEIN"/>
    <property type="match status" value="1"/>
</dbReference>
<dbReference type="InterPro" id="IPR036770">
    <property type="entry name" value="Ankyrin_rpt-contain_sf"/>
</dbReference>
<accession>A0ABR2K817</accession>
<organism evidence="3 4">
    <name type="scientific">Tritrichomonas musculus</name>
    <dbReference type="NCBI Taxonomy" id="1915356"/>
    <lineage>
        <taxon>Eukaryota</taxon>
        <taxon>Metamonada</taxon>
        <taxon>Parabasalia</taxon>
        <taxon>Tritrichomonadida</taxon>
        <taxon>Tritrichomonadidae</taxon>
        <taxon>Tritrichomonas</taxon>
    </lineage>
</organism>
<evidence type="ECO:0000256" key="2">
    <source>
        <dbReference type="ARBA" id="ARBA00023043"/>
    </source>
</evidence>
<dbReference type="EMBL" id="JAPFFF010000006">
    <property type="protein sequence ID" value="KAK8886953.1"/>
    <property type="molecule type" value="Genomic_DNA"/>
</dbReference>
<dbReference type="InterPro" id="IPR002110">
    <property type="entry name" value="Ankyrin_rpt"/>
</dbReference>
<keyword evidence="4" id="KW-1185">Reference proteome</keyword>
<dbReference type="Proteomes" id="UP001470230">
    <property type="component" value="Unassembled WGS sequence"/>
</dbReference>
<evidence type="ECO:0000313" key="3">
    <source>
        <dbReference type="EMBL" id="KAK8886953.1"/>
    </source>
</evidence>
<name>A0ABR2K817_9EUKA</name>
<keyword evidence="2" id="KW-0040">ANK repeat</keyword>
<comment type="caution">
    <text evidence="3">The sequence shown here is derived from an EMBL/GenBank/DDBJ whole genome shotgun (WGS) entry which is preliminary data.</text>
</comment>
<dbReference type="SUPFAM" id="SSF48403">
    <property type="entry name" value="Ankyrin repeat"/>
    <property type="match status" value="1"/>
</dbReference>
<dbReference type="PANTHER" id="PTHR24126">
    <property type="entry name" value="ANKYRIN REPEAT, PH AND SEC7 DOMAIN CONTAINING PROTEIN SECG-RELATED"/>
    <property type="match status" value="1"/>
</dbReference>
<keyword evidence="1" id="KW-0677">Repeat</keyword>
<reference evidence="3 4" key="1">
    <citation type="submission" date="2024-04" db="EMBL/GenBank/DDBJ databases">
        <title>Tritrichomonas musculus Genome.</title>
        <authorList>
            <person name="Alves-Ferreira E."/>
            <person name="Grigg M."/>
            <person name="Lorenzi H."/>
            <person name="Galac M."/>
        </authorList>
    </citation>
    <scope>NUCLEOTIDE SEQUENCE [LARGE SCALE GENOMIC DNA]</scope>
    <source>
        <strain evidence="3 4">EAF2021</strain>
    </source>
</reference>
<gene>
    <name evidence="3" type="ORF">M9Y10_037988</name>
</gene>
<evidence type="ECO:0008006" key="5">
    <source>
        <dbReference type="Google" id="ProtNLM"/>
    </source>
</evidence>
<dbReference type="Gene3D" id="1.25.40.20">
    <property type="entry name" value="Ankyrin repeat-containing domain"/>
    <property type="match status" value="1"/>
</dbReference>
<dbReference type="Pfam" id="PF12796">
    <property type="entry name" value="Ank_2"/>
    <property type="match status" value="1"/>
</dbReference>
<protein>
    <recommendedName>
        <fullName evidence="5">Ankyrin repeat protein</fullName>
    </recommendedName>
</protein>
<evidence type="ECO:0000256" key="1">
    <source>
        <dbReference type="ARBA" id="ARBA00022737"/>
    </source>
</evidence>
<sequence length="446" mass="52264">MSDCSFFTDFIKNIIDIQKNLFYFLKEEGNPGNQDVTSVISPFYKSNSHFLFLLHNLNNVVQFPELNVSRYIKVIEFISRNNLRTTDNNSNSEIESAFIAYFQPEELFPSIFNRRFAVMCLIKFGVLDINFVLSQVTPTMAKYFEKSDELISDNPDPIASSIRADNLNEFKDQISSQNDLNQKMSQSLFERCQFVNESTYLEYATFFNSKSIIQYLIENGAKETEKSQLIKLLYNSEENDHYYYLNNHKEILSKMNENEIEFLIEYHRLNELNFESNSNMRSILLKASNENNILPLLYFLPFLSDVKKDSIKPSLNIICETGRSDMIDFLNADIELNSKLDWNGRKIQNNPSLFESAIKNDHLNVVKSLLNVKGIDIRGIYHHEETPLHYAAKYNMTVIGHFLLSTKKINVNCKDSVFNCFFIMFLFKKLFFYEIFKINYFLIKLL</sequence>